<dbReference type="GO" id="GO:0046656">
    <property type="term" value="P:folic acid biosynthetic process"/>
    <property type="evidence" value="ECO:0007669"/>
    <property type="project" value="UniProtKB-KW"/>
</dbReference>
<dbReference type="GO" id="GO:0046654">
    <property type="term" value="P:tetrahydrofolate biosynthetic process"/>
    <property type="evidence" value="ECO:0007669"/>
    <property type="project" value="UniProtKB-UniPathway"/>
</dbReference>
<comment type="pathway">
    <text evidence="1">Cofactor biosynthesis; tetrahydrofolate biosynthesis; 2-amino-4-hydroxy-6-hydroxymethyl-7,8-dihydropteridine diphosphate from 7,8-dihydroneopterin triphosphate: step 4/4.</text>
</comment>
<dbReference type="GO" id="GO:0003848">
    <property type="term" value="F:2-amino-4-hydroxy-6-hydroxymethyldihydropteridine diphosphokinase activity"/>
    <property type="evidence" value="ECO:0007669"/>
    <property type="project" value="UniProtKB-EC"/>
</dbReference>
<name>A0A849P429_9BURK</name>
<protein>
    <recommendedName>
        <fullName evidence="4">2-amino-4-hydroxy-6-hydroxymethyldihydropteridine pyrophosphokinase</fullName>
        <ecNumber evidence="3">2.7.6.3</ecNumber>
    </recommendedName>
    <alternativeName>
        <fullName evidence="11">6-hydroxymethyl-7,8-dihydropterin pyrophosphokinase</fullName>
    </alternativeName>
    <alternativeName>
        <fullName evidence="12">7,8-dihydro-6-hydroxymethylpterin-pyrophosphokinase</fullName>
    </alternativeName>
</protein>
<comment type="function">
    <text evidence="10">Catalyzes the transfer of pyrophosphate from adenosine triphosphate (ATP) to 6-hydroxymethyl-7,8-dihydropterin, an enzymatic step in folate biosynthesis pathway.</text>
</comment>
<dbReference type="EC" id="2.7.6.3" evidence="3"/>
<dbReference type="InterPro" id="IPR035907">
    <property type="entry name" value="Hppk_sf"/>
</dbReference>
<keyword evidence="7 14" id="KW-0418">Kinase</keyword>
<proteinExistence type="inferred from homology"/>
<sequence>MTNKAYIGLGSNLGESENFLALALDDLRQEKTITTVKCSSFYRSSPVDSSGPDYVNAVAFIETTLSSIALLQLLQKIEFAHGRERPYRNAPRTLDLDVLLFNDDVSQDPVLTLPHPRMHLRAFVLEPLQELVQQRAQLPAQETATDPTIPWDLSKYITEARGAGQIVERIK</sequence>
<keyword evidence="9" id="KW-0289">Folate biosynthesis</keyword>
<keyword evidence="5 14" id="KW-0808">Transferase</keyword>
<dbReference type="AlphaFoldDB" id="A0A849P429"/>
<dbReference type="InterPro" id="IPR000550">
    <property type="entry name" value="Hppk"/>
</dbReference>
<evidence type="ECO:0000256" key="2">
    <source>
        <dbReference type="ARBA" id="ARBA00005810"/>
    </source>
</evidence>
<dbReference type="SUPFAM" id="SSF55083">
    <property type="entry name" value="6-hydroxymethyl-7,8-dihydropterin pyrophosphokinase, HPPK"/>
    <property type="match status" value="1"/>
</dbReference>
<evidence type="ECO:0000256" key="11">
    <source>
        <dbReference type="ARBA" id="ARBA00029766"/>
    </source>
</evidence>
<evidence type="ECO:0000256" key="7">
    <source>
        <dbReference type="ARBA" id="ARBA00022777"/>
    </source>
</evidence>
<gene>
    <name evidence="14" type="primary">folK</name>
    <name evidence="14" type="ORF">HKX39_02735</name>
</gene>
<dbReference type="GO" id="GO:0005524">
    <property type="term" value="F:ATP binding"/>
    <property type="evidence" value="ECO:0007669"/>
    <property type="project" value="UniProtKB-KW"/>
</dbReference>
<evidence type="ECO:0000313" key="14">
    <source>
        <dbReference type="EMBL" id="NOL51094.1"/>
    </source>
</evidence>
<comment type="caution">
    <text evidence="14">The sequence shown here is derived from an EMBL/GenBank/DDBJ whole genome shotgun (WGS) entry which is preliminary data.</text>
</comment>
<dbReference type="Proteomes" id="UP000537862">
    <property type="component" value="Unassembled WGS sequence"/>
</dbReference>
<dbReference type="RefSeq" id="WP_171679765.1">
    <property type="nucleotide sequence ID" value="NZ_JABGBN010000001.1"/>
</dbReference>
<dbReference type="UniPathway" id="UPA00077">
    <property type="reaction ID" value="UER00155"/>
</dbReference>
<feature type="domain" description="7,8-dihydro-6-hydroxymethylpterin-pyrophosphokinase" evidence="13">
    <location>
        <begin position="88"/>
        <end position="99"/>
    </location>
</feature>
<evidence type="ECO:0000256" key="6">
    <source>
        <dbReference type="ARBA" id="ARBA00022741"/>
    </source>
</evidence>
<dbReference type="CDD" id="cd00483">
    <property type="entry name" value="HPPK"/>
    <property type="match status" value="1"/>
</dbReference>
<evidence type="ECO:0000313" key="15">
    <source>
        <dbReference type="Proteomes" id="UP000537862"/>
    </source>
</evidence>
<evidence type="ECO:0000256" key="5">
    <source>
        <dbReference type="ARBA" id="ARBA00022679"/>
    </source>
</evidence>
<reference evidence="14 15" key="1">
    <citation type="submission" date="2020-05" db="EMBL/GenBank/DDBJ databases">
        <authorList>
            <person name="Niu N."/>
        </authorList>
    </citation>
    <scope>NUCLEOTIDE SEQUENCE [LARGE SCALE GENOMIC DNA]</scope>
    <source>
        <strain evidence="14 15">3340-03</strain>
    </source>
</reference>
<evidence type="ECO:0000256" key="9">
    <source>
        <dbReference type="ARBA" id="ARBA00022909"/>
    </source>
</evidence>
<dbReference type="PANTHER" id="PTHR43071:SF1">
    <property type="entry name" value="2-AMINO-4-HYDROXY-6-HYDROXYMETHYLDIHYDROPTERIDINE PYROPHOSPHOKINASE"/>
    <property type="match status" value="1"/>
</dbReference>
<evidence type="ECO:0000256" key="3">
    <source>
        <dbReference type="ARBA" id="ARBA00013253"/>
    </source>
</evidence>
<evidence type="ECO:0000259" key="13">
    <source>
        <dbReference type="PROSITE" id="PS00794"/>
    </source>
</evidence>
<keyword evidence="15" id="KW-1185">Reference proteome</keyword>
<keyword evidence="6" id="KW-0547">Nucleotide-binding</keyword>
<dbReference type="PROSITE" id="PS00794">
    <property type="entry name" value="HPPK"/>
    <property type="match status" value="1"/>
</dbReference>
<keyword evidence="8" id="KW-0067">ATP-binding</keyword>
<evidence type="ECO:0000256" key="1">
    <source>
        <dbReference type="ARBA" id="ARBA00005051"/>
    </source>
</evidence>
<organism evidence="14 15">
    <name type="scientific">Pelistega suis</name>
    <dbReference type="NCBI Taxonomy" id="1631957"/>
    <lineage>
        <taxon>Bacteria</taxon>
        <taxon>Pseudomonadati</taxon>
        <taxon>Pseudomonadota</taxon>
        <taxon>Betaproteobacteria</taxon>
        <taxon>Burkholderiales</taxon>
        <taxon>Alcaligenaceae</taxon>
        <taxon>Pelistega</taxon>
    </lineage>
</organism>
<dbReference type="GO" id="GO:0016301">
    <property type="term" value="F:kinase activity"/>
    <property type="evidence" value="ECO:0007669"/>
    <property type="project" value="UniProtKB-KW"/>
</dbReference>
<evidence type="ECO:0000256" key="4">
    <source>
        <dbReference type="ARBA" id="ARBA00016218"/>
    </source>
</evidence>
<dbReference type="PANTHER" id="PTHR43071">
    <property type="entry name" value="2-AMINO-4-HYDROXY-6-HYDROXYMETHYLDIHYDROPTERIDINE PYROPHOSPHOKINASE"/>
    <property type="match status" value="1"/>
</dbReference>
<dbReference type="Pfam" id="PF01288">
    <property type="entry name" value="HPPK"/>
    <property type="match status" value="1"/>
</dbReference>
<dbReference type="Gene3D" id="3.30.70.560">
    <property type="entry name" value="7,8-Dihydro-6-hydroxymethylpterin-pyrophosphokinase HPPK"/>
    <property type="match status" value="1"/>
</dbReference>
<dbReference type="NCBIfam" id="TIGR01498">
    <property type="entry name" value="folK"/>
    <property type="match status" value="1"/>
</dbReference>
<evidence type="ECO:0000256" key="10">
    <source>
        <dbReference type="ARBA" id="ARBA00029409"/>
    </source>
</evidence>
<evidence type="ECO:0000256" key="8">
    <source>
        <dbReference type="ARBA" id="ARBA00022840"/>
    </source>
</evidence>
<evidence type="ECO:0000256" key="12">
    <source>
        <dbReference type="ARBA" id="ARBA00033413"/>
    </source>
</evidence>
<comment type="similarity">
    <text evidence="2">Belongs to the HPPK family.</text>
</comment>
<dbReference type="EMBL" id="JABGBN010000001">
    <property type="protein sequence ID" value="NOL51094.1"/>
    <property type="molecule type" value="Genomic_DNA"/>
</dbReference>
<accession>A0A849P429</accession>